<evidence type="ECO:0000256" key="4">
    <source>
        <dbReference type="ARBA" id="ARBA00022989"/>
    </source>
</evidence>
<evidence type="ECO:0000313" key="7">
    <source>
        <dbReference type="EMBL" id="CAH2051663.1"/>
    </source>
</evidence>
<dbReference type="InterPro" id="IPR039698">
    <property type="entry name" value="Dfg10/SRD5A3"/>
</dbReference>
<keyword evidence="3" id="KW-0812">Transmembrane</keyword>
<evidence type="ECO:0000256" key="2">
    <source>
        <dbReference type="ARBA" id="ARBA00004922"/>
    </source>
</evidence>
<dbReference type="GO" id="GO:0006488">
    <property type="term" value="P:dolichol-linked oligosaccharide biosynthetic process"/>
    <property type="evidence" value="ECO:0007669"/>
    <property type="project" value="InterPro"/>
</dbReference>
<dbReference type="PANTHER" id="PTHR14624:SF5">
    <property type="entry name" value="POLYPRENOL REDUCTASE"/>
    <property type="match status" value="1"/>
</dbReference>
<evidence type="ECO:0000256" key="1">
    <source>
        <dbReference type="ARBA" id="ARBA00004141"/>
    </source>
</evidence>
<keyword evidence="5" id="KW-0472">Membrane</keyword>
<keyword evidence="4" id="KW-1133">Transmembrane helix</keyword>
<sequence>MKDTRRLTVWNSVSEKDLSRHGRGVNASLNHLISEKSPFDEAWFVPVDWWSYISLGMVTTRRCHAILILRRYKICLILGSLRKGLSQVNEYIIPHGDWFEIVSSPHYLAEIVGNLTLAAGETHRISGSLRIIRPTGLIESYTIVAN</sequence>
<dbReference type="PANTHER" id="PTHR14624">
    <property type="entry name" value="DFG10 PROTEIN"/>
    <property type="match status" value="1"/>
</dbReference>
<proteinExistence type="predicted"/>
<name>A0AAU9RV19_THLAR</name>
<reference evidence="7 8" key="1">
    <citation type="submission" date="2022-03" db="EMBL/GenBank/DDBJ databases">
        <authorList>
            <person name="Nunn A."/>
            <person name="Chopra R."/>
            <person name="Nunn A."/>
            <person name="Contreras Garrido A."/>
        </authorList>
    </citation>
    <scope>NUCLEOTIDE SEQUENCE [LARGE SCALE GENOMIC DNA]</scope>
</reference>
<dbReference type="Proteomes" id="UP000836841">
    <property type="component" value="Chromosome 3"/>
</dbReference>
<protein>
    <recommendedName>
        <fullName evidence="6">3-oxo-5-alpha-steroid 4-dehydrogenase C-terminal domain-containing protein</fullName>
    </recommendedName>
</protein>
<dbReference type="GO" id="GO:0003865">
    <property type="term" value="F:3-oxo-5-alpha-steroid 4-dehydrogenase activity"/>
    <property type="evidence" value="ECO:0007669"/>
    <property type="project" value="TreeGrafter"/>
</dbReference>
<feature type="domain" description="3-oxo-5-alpha-steroid 4-dehydrogenase C-terminal" evidence="6">
    <location>
        <begin position="47"/>
        <end position="117"/>
    </location>
</feature>
<dbReference type="GO" id="GO:0005783">
    <property type="term" value="C:endoplasmic reticulum"/>
    <property type="evidence" value="ECO:0007669"/>
    <property type="project" value="TreeGrafter"/>
</dbReference>
<comment type="subcellular location">
    <subcellularLocation>
        <location evidence="1">Membrane</location>
        <topology evidence="1">Multi-pass membrane protein</topology>
    </subcellularLocation>
</comment>
<comment type="pathway">
    <text evidence="2">Protein modification; protein glycosylation.</text>
</comment>
<dbReference type="AlphaFoldDB" id="A0AAU9RV19"/>
<dbReference type="PROSITE" id="PS50244">
    <property type="entry name" value="S5A_REDUCTASE"/>
    <property type="match status" value="1"/>
</dbReference>
<dbReference type="EMBL" id="OU466859">
    <property type="protein sequence ID" value="CAH2051663.1"/>
    <property type="molecule type" value="Genomic_DNA"/>
</dbReference>
<dbReference type="Pfam" id="PF02544">
    <property type="entry name" value="Steroid_dh"/>
    <property type="match status" value="1"/>
</dbReference>
<keyword evidence="8" id="KW-1185">Reference proteome</keyword>
<evidence type="ECO:0000256" key="3">
    <source>
        <dbReference type="ARBA" id="ARBA00022692"/>
    </source>
</evidence>
<evidence type="ECO:0000259" key="6">
    <source>
        <dbReference type="Pfam" id="PF02544"/>
    </source>
</evidence>
<evidence type="ECO:0000313" key="8">
    <source>
        <dbReference type="Proteomes" id="UP000836841"/>
    </source>
</evidence>
<gene>
    <name evidence="7" type="ORF">TAV2_LOCUS10132</name>
</gene>
<evidence type="ECO:0000256" key="5">
    <source>
        <dbReference type="ARBA" id="ARBA00023136"/>
    </source>
</evidence>
<dbReference type="GO" id="GO:0016020">
    <property type="term" value="C:membrane"/>
    <property type="evidence" value="ECO:0007669"/>
    <property type="project" value="UniProtKB-SubCell"/>
</dbReference>
<organism evidence="7 8">
    <name type="scientific">Thlaspi arvense</name>
    <name type="common">Field penny-cress</name>
    <dbReference type="NCBI Taxonomy" id="13288"/>
    <lineage>
        <taxon>Eukaryota</taxon>
        <taxon>Viridiplantae</taxon>
        <taxon>Streptophyta</taxon>
        <taxon>Embryophyta</taxon>
        <taxon>Tracheophyta</taxon>
        <taxon>Spermatophyta</taxon>
        <taxon>Magnoliopsida</taxon>
        <taxon>eudicotyledons</taxon>
        <taxon>Gunneridae</taxon>
        <taxon>Pentapetalae</taxon>
        <taxon>rosids</taxon>
        <taxon>malvids</taxon>
        <taxon>Brassicales</taxon>
        <taxon>Brassicaceae</taxon>
        <taxon>Thlaspideae</taxon>
        <taxon>Thlaspi</taxon>
    </lineage>
</organism>
<dbReference type="GO" id="GO:0016095">
    <property type="term" value="P:polyprenol catabolic process"/>
    <property type="evidence" value="ECO:0007669"/>
    <property type="project" value="TreeGrafter"/>
</dbReference>
<dbReference type="InterPro" id="IPR001104">
    <property type="entry name" value="3-oxo-5_a-steroid_4-DH_C"/>
</dbReference>
<accession>A0AAU9RV19</accession>